<dbReference type="HOGENOM" id="CLU_1715082_0_0_1"/>
<evidence type="ECO:0000313" key="2">
    <source>
        <dbReference type="EMBL" id="EFX84794.1"/>
    </source>
</evidence>
<sequence length="153" mass="17302">MSASRGDPQSSAKTKTSDPHEDVAEPKKTSEDKHGSTGTHQQIFLRWKDSSHAEAQRFARAYHPAASWDCLHLFGGVNDGRELLNYKRGSRPSQRDRHLLPVIGCTTQIGYYIELRPFRLTSTNFLRTAIDQDHYTSSTSTSNQLRSVRKLAE</sequence>
<feature type="compositionally biased region" description="Polar residues" evidence="1">
    <location>
        <begin position="1"/>
        <end position="14"/>
    </location>
</feature>
<gene>
    <name evidence="2" type="ORF">DAPPUDRAFT_238152</name>
</gene>
<feature type="region of interest" description="Disordered" evidence="1">
    <location>
        <begin position="1"/>
        <end position="40"/>
    </location>
</feature>
<name>E9G6S5_DAPPU</name>
<keyword evidence="3" id="KW-1185">Reference proteome</keyword>
<organism evidence="2 3">
    <name type="scientific">Daphnia pulex</name>
    <name type="common">Water flea</name>
    <dbReference type="NCBI Taxonomy" id="6669"/>
    <lineage>
        <taxon>Eukaryota</taxon>
        <taxon>Metazoa</taxon>
        <taxon>Ecdysozoa</taxon>
        <taxon>Arthropoda</taxon>
        <taxon>Crustacea</taxon>
        <taxon>Branchiopoda</taxon>
        <taxon>Diplostraca</taxon>
        <taxon>Cladocera</taxon>
        <taxon>Anomopoda</taxon>
        <taxon>Daphniidae</taxon>
        <taxon>Daphnia</taxon>
    </lineage>
</organism>
<protein>
    <submittedName>
        <fullName evidence="2">Uncharacterized protein</fullName>
    </submittedName>
</protein>
<dbReference type="EMBL" id="GL732533">
    <property type="protein sequence ID" value="EFX84794.1"/>
    <property type="molecule type" value="Genomic_DNA"/>
</dbReference>
<dbReference type="AlphaFoldDB" id="E9G6S5"/>
<evidence type="ECO:0000313" key="3">
    <source>
        <dbReference type="Proteomes" id="UP000000305"/>
    </source>
</evidence>
<dbReference type="KEGG" id="dpx:DAPPUDRAFT_238152"/>
<feature type="compositionally biased region" description="Basic and acidic residues" evidence="1">
    <location>
        <begin position="15"/>
        <end position="35"/>
    </location>
</feature>
<reference evidence="2 3" key="1">
    <citation type="journal article" date="2011" name="Science">
        <title>The ecoresponsive genome of Daphnia pulex.</title>
        <authorList>
            <person name="Colbourne J.K."/>
            <person name="Pfrender M.E."/>
            <person name="Gilbert D."/>
            <person name="Thomas W.K."/>
            <person name="Tucker A."/>
            <person name="Oakley T.H."/>
            <person name="Tokishita S."/>
            <person name="Aerts A."/>
            <person name="Arnold G.J."/>
            <person name="Basu M.K."/>
            <person name="Bauer D.J."/>
            <person name="Caceres C.E."/>
            <person name="Carmel L."/>
            <person name="Casola C."/>
            <person name="Choi J.H."/>
            <person name="Detter J.C."/>
            <person name="Dong Q."/>
            <person name="Dusheyko S."/>
            <person name="Eads B.D."/>
            <person name="Frohlich T."/>
            <person name="Geiler-Samerotte K.A."/>
            <person name="Gerlach D."/>
            <person name="Hatcher P."/>
            <person name="Jogdeo S."/>
            <person name="Krijgsveld J."/>
            <person name="Kriventseva E.V."/>
            <person name="Kultz D."/>
            <person name="Laforsch C."/>
            <person name="Lindquist E."/>
            <person name="Lopez J."/>
            <person name="Manak J.R."/>
            <person name="Muller J."/>
            <person name="Pangilinan J."/>
            <person name="Patwardhan R.P."/>
            <person name="Pitluck S."/>
            <person name="Pritham E.J."/>
            <person name="Rechtsteiner A."/>
            <person name="Rho M."/>
            <person name="Rogozin I.B."/>
            <person name="Sakarya O."/>
            <person name="Salamov A."/>
            <person name="Schaack S."/>
            <person name="Shapiro H."/>
            <person name="Shiga Y."/>
            <person name="Skalitzky C."/>
            <person name="Smith Z."/>
            <person name="Souvorov A."/>
            <person name="Sung W."/>
            <person name="Tang Z."/>
            <person name="Tsuchiya D."/>
            <person name="Tu H."/>
            <person name="Vos H."/>
            <person name="Wang M."/>
            <person name="Wolf Y.I."/>
            <person name="Yamagata H."/>
            <person name="Yamada T."/>
            <person name="Ye Y."/>
            <person name="Shaw J.R."/>
            <person name="Andrews J."/>
            <person name="Crease T.J."/>
            <person name="Tang H."/>
            <person name="Lucas S.M."/>
            <person name="Robertson H.M."/>
            <person name="Bork P."/>
            <person name="Koonin E.V."/>
            <person name="Zdobnov E.M."/>
            <person name="Grigoriev I.V."/>
            <person name="Lynch M."/>
            <person name="Boore J.L."/>
        </authorList>
    </citation>
    <scope>NUCLEOTIDE SEQUENCE [LARGE SCALE GENOMIC DNA]</scope>
</reference>
<accession>E9G6S5</accession>
<dbReference type="Proteomes" id="UP000000305">
    <property type="component" value="Unassembled WGS sequence"/>
</dbReference>
<dbReference type="InParanoid" id="E9G6S5"/>
<proteinExistence type="predicted"/>
<evidence type="ECO:0000256" key="1">
    <source>
        <dbReference type="SAM" id="MobiDB-lite"/>
    </source>
</evidence>